<feature type="chain" id="PRO_5042239862" description="Secreted protein" evidence="2">
    <location>
        <begin position="23"/>
        <end position="159"/>
    </location>
</feature>
<comment type="caution">
    <text evidence="3">The sequence shown here is derived from an EMBL/GenBank/DDBJ whole genome shotgun (WGS) entry which is preliminary data.</text>
</comment>
<feature type="signal peptide" evidence="2">
    <location>
        <begin position="1"/>
        <end position="22"/>
    </location>
</feature>
<keyword evidence="4" id="KW-1185">Reference proteome</keyword>
<dbReference type="EMBL" id="JAWDGP010006339">
    <property type="protein sequence ID" value="KAK3742833.1"/>
    <property type="molecule type" value="Genomic_DNA"/>
</dbReference>
<feature type="region of interest" description="Disordered" evidence="1">
    <location>
        <begin position="28"/>
        <end position="58"/>
    </location>
</feature>
<reference evidence="3" key="1">
    <citation type="journal article" date="2023" name="G3 (Bethesda)">
        <title>A reference genome for the long-term kleptoplast-retaining sea slug Elysia crispata morphotype clarki.</title>
        <authorList>
            <person name="Eastman K.E."/>
            <person name="Pendleton A.L."/>
            <person name="Shaikh M.A."/>
            <person name="Suttiyut T."/>
            <person name="Ogas R."/>
            <person name="Tomko P."/>
            <person name="Gavelis G."/>
            <person name="Widhalm J.R."/>
            <person name="Wisecaver J.H."/>
        </authorList>
    </citation>
    <scope>NUCLEOTIDE SEQUENCE</scope>
    <source>
        <strain evidence="3">ECLA1</strain>
    </source>
</reference>
<evidence type="ECO:0008006" key="5">
    <source>
        <dbReference type="Google" id="ProtNLM"/>
    </source>
</evidence>
<keyword evidence="2" id="KW-0732">Signal</keyword>
<sequence length="159" mass="17975">MGSHYFFTLTCSLVLRALSAEADSGQTAWEEGVGGGKHIPGEENPPSASKPFCGSEWRHSDSVTRSSVDQIRDTGTECYRALSGSVWRHRDRVLPCPQWIKLETQGQRSREAERREECGVWRQQKNFLIAGSANTIDEVRCLARRLRDKKTKVYVCSRS</sequence>
<dbReference type="AlphaFoldDB" id="A0AAE0YEA3"/>
<accession>A0AAE0YEA3</accession>
<proteinExistence type="predicted"/>
<evidence type="ECO:0000256" key="1">
    <source>
        <dbReference type="SAM" id="MobiDB-lite"/>
    </source>
</evidence>
<protein>
    <recommendedName>
        <fullName evidence="5">Secreted protein</fullName>
    </recommendedName>
</protein>
<name>A0AAE0YEA3_9GAST</name>
<dbReference type="Proteomes" id="UP001283361">
    <property type="component" value="Unassembled WGS sequence"/>
</dbReference>
<evidence type="ECO:0000256" key="2">
    <source>
        <dbReference type="SAM" id="SignalP"/>
    </source>
</evidence>
<evidence type="ECO:0000313" key="3">
    <source>
        <dbReference type="EMBL" id="KAK3742833.1"/>
    </source>
</evidence>
<evidence type="ECO:0000313" key="4">
    <source>
        <dbReference type="Proteomes" id="UP001283361"/>
    </source>
</evidence>
<organism evidence="3 4">
    <name type="scientific">Elysia crispata</name>
    <name type="common">lettuce slug</name>
    <dbReference type="NCBI Taxonomy" id="231223"/>
    <lineage>
        <taxon>Eukaryota</taxon>
        <taxon>Metazoa</taxon>
        <taxon>Spiralia</taxon>
        <taxon>Lophotrochozoa</taxon>
        <taxon>Mollusca</taxon>
        <taxon>Gastropoda</taxon>
        <taxon>Heterobranchia</taxon>
        <taxon>Euthyneura</taxon>
        <taxon>Panpulmonata</taxon>
        <taxon>Sacoglossa</taxon>
        <taxon>Placobranchoidea</taxon>
        <taxon>Plakobranchidae</taxon>
        <taxon>Elysia</taxon>
    </lineage>
</organism>
<gene>
    <name evidence="3" type="ORF">RRG08_064232</name>
</gene>